<keyword evidence="2" id="KW-1185">Reference proteome</keyword>
<dbReference type="Proteomes" id="UP000183832">
    <property type="component" value="Unassembled WGS sequence"/>
</dbReference>
<accession>A0A1J1J4C2</accession>
<dbReference type="EMBL" id="CVRI01000070">
    <property type="protein sequence ID" value="CRL07243.1"/>
    <property type="molecule type" value="Genomic_DNA"/>
</dbReference>
<dbReference type="OrthoDB" id="8058991at2759"/>
<gene>
    <name evidence="1" type="ORF">CLUMA_CG020224</name>
</gene>
<sequence length="74" mass="8574">MENETGNSADCRETENDRMRLGVCLTARDSHYCLTTSTENLPVGNTEYLRATNELISSFIIRWTFIMLWLPQKD</sequence>
<reference evidence="1 2" key="1">
    <citation type="submission" date="2015-04" db="EMBL/GenBank/DDBJ databases">
        <authorList>
            <person name="Syromyatnikov M.Y."/>
            <person name="Popov V.N."/>
        </authorList>
    </citation>
    <scope>NUCLEOTIDE SEQUENCE [LARGE SCALE GENOMIC DNA]</scope>
</reference>
<proteinExistence type="predicted"/>
<name>A0A1J1J4C2_9DIPT</name>
<evidence type="ECO:0000313" key="1">
    <source>
        <dbReference type="EMBL" id="CRL07243.1"/>
    </source>
</evidence>
<organism evidence="1 2">
    <name type="scientific">Clunio marinus</name>
    <dbReference type="NCBI Taxonomy" id="568069"/>
    <lineage>
        <taxon>Eukaryota</taxon>
        <taxon>Metazoa</taxon>
        <taxon>Ecdysozoa</taxon>
        <taxon>Arthropoda</taxon>
        <taxon>Hexapoda</taxon>
        <taxon>Insecta</taxon>
        <taxon>Pterygota</taxon>
        <taxon>Neoptera</taxon>
        <taxon>Endopterygota</taxon>
        <taxon>Diptera</taxon>
        <taxon>Nematocera</taxon>
        <taxon>Chironomoidea</taxon>
        <taxon>Chironomidae</taxon>
        <taxon>Clunio</taxon>
    </lineage>
</organism>
<evidence type="ECO:0000313" key="2">
    <source>
        <dbReference type="Proteomes" id="UP000183832"/>
    </source>
</evidence>
<dbReference type="AlphaFoldDB" id="A0A1J1J4C2"/>
<protein>
    <submittedName>
        <fullName evidence="1">CLUMA_CG020224, isoform A</fullName>
    </submittedName>
</protein>